<sequence length="274" mass="30347">MDKPIEHLGQLKGKVLLFGGVYSNLQALEALISIANKEGVAPSNCICTGDIIGYCGQPQQTISLFKKWGAKSIVGNVEIQLAEDKEDCGCDFREGSKCDDLSQLWYPFAKAHLQNDAIEWIKTLPRNIQFDYAGKTIGVVHGAYSNVSEFIFSSTSWEVKKASFDALNCDVIVAGHCGLPFTDVKADKIWINPGVIGMPANDGLAKVWAVILDERKTPIYKHFSFSYDHELASELMLKNNLPKEYAQTLKTGIWDNTEILPIAESELQGKPIKF</sequence>
<gene>
    <name evidence="3" type="ORF">L1I30_04100</name>
</gene>
<dbReference type="RefSeq" id="WP_236132976.1">
    <property type="nucleotide sequence ID" value="NZ_JAKGTH010000006.1"/>
</dbReference>
<dbReference type="InterPro" id="IPR011152">
    <property type="entry name" value="Pesterase_MJ0912"/>
</dbReference>
<comment type="similarity">
    <text evidence="1">Belongs to the metallophosphoesterase superfamily. YfcE family.</text>
</comment>
<comment type="caution">
    <text evidence="3">The sequence shown here is derived from an EMBL/GenBank/DDBJ whole genome shotgun (WGS) entry which is preliminary data.</text>
</comment>
<dbReference type="SUPFAM" id="SSF56300">
    <property type="entry name" value="Metallo-dependent phosphatases"/>
    <property type="match status" value="1"/>
</dbReference>
<reference evidence="3" key="1">
    <citation type="submission" date="2022-01" db="EMBL/GenBank/DDBJ databases">
        <title>Gillisia lutea sp. nov., isolated from marine plastic residues from the Malvarosa beach (Valencia, Spain).</title>
        <authorList>
            <person name="Vidal-Verdu A."/>
            <person name="Molina-Menor E."/>
            <person name="Satari L."/>
            <person name="Pascual J."/>
            <person name="Pereto J."/>
            <person name="Porcar M."/>
        </authorList>
    </citation>
    <scope>NUCLEOTIDE SEQUENCE</scope>
    <source>
        <strain evidence="3">M10.2A</strain>
    </source>
</reference>
<protein>
    <submittedName>
        <fullName evidence="3">Metallophosphoesterase family protein</fullName>
    </submittedName>
</protein>
<dbReference type="InterPro" id="IPR029052">
    <property type="entry name" value="Metallo-depent_PP-like"/>
</dbReference>
<evidence type="ECO:0000259" key="2">
    <source>
        <dbReference type="Pfam" id="PF12850"/>
    </source>
</evidence>
<feature type="domain" description="Calcineurin-like phosphoesterase" evidence="2">
    <location>
        <begin position="27"/>
        <end position="203"/>
    </location>
</feature>
<dbReference type="Gene3D" id="3.60.21.10">
    <property type="match status" value="1"/>
</dbReference>
<evidence type="ECO:0000313" key="4">
    <source>
        <dbReference type="Proteomes" id="UP001179363"/>
    </source>
</evidence>
<dbReference type="InterPro" id="IPR024654">
    <property type="entry name" value="Calcineurin-like_PHP_lpxH"/>
</dbReference>
<dbReference type="PIRSF" id="PIRSF000883">
    <property type="entry name" value="Pesterase_MJ0912"/>
    <property type="match status" value="1"/>
</dbReference>
<dbReference type="CDD" id="cd00838">
    <property type="entry name" value="MPP_superfamily"/>
    <property type="match status" value="1"/>
</dbReference>
<proteinExistence type="inferred from homology"/>
<evidence type="ECO:0000313" key="3">
    <source>
        <dbReference type="EMBL" id="MCF4100841.1"/>
    </source>
</evidence>
<dbReference type="Pfam" id="PF12850">
    <property type="entry name" value="Metallophos_2"/>
    <property type="match status" value="1"/>
</dbReference>
<keyword evidence="4" id="KW-1185">Reference proteome</keyword>
<evidence type="ECO:0000256" key="1">
    <source>
        <dbReference type="ARBA" id="ARBA00008950"/>
    </source>
</evidence>
<accession>A0ABS9EDB4</accession>
<name>A0ABS9EDB4_9FLAO</name>
<dbReference type="EMBL" id="JAKGTH010000006">
    <property type="protein sequence ID" value="MCF4100841.1"/>
    <property type="molecule type" value="Genomic_DNA"/>
</dbReference>
<dbReference type="Proteomes" id="UP001179363">
    <property type="component" value="Unassembled WGS sequence"/>
</dbReference>
<organism evidence="3 4">
    <name type="scientific">Gillisia lutea</name>
    <dbReference type="NCBI Taxonomy" id="2909668"/>
    <lineage>
        <taxon>Bacteria</taxon>
        <taxon>Pseudomonadati</taxon>
        <taxon>Bacteroidota</taxon>
        <taxon>Flavobacteriia</taxon>
        <taxon>Flavobacteriales</taxon>
        <taxon>Flavobacteriaceae</taxon>
        <taxon>Gillisia</taxon>
    </lineage>
</organism>